<name>A0A1F8H5L5_9BACT</name>
<gene>
    <name evidence="3" type="ORF">A3I39_00475</name>
</gene>
<feature type="transmembrane region" description="Helical" evidence="1">
    <location>
        <begin position="124"/>
        <end position="141"/>
    </location>
</feature>
<accession>A0A1F8H5L5</accession>
<dbReference type="InterPro" id="IPR000326">
    <property type="entry name" value="PAP2/HPO"/>
</dbReference>
<comment type="caution">
    <text evidence="3">The sequence shown here is derived from an EMBL/GenBank/DDBJ whole genome shotgun (WGS) entry which is preliminary data.</text>
</comment>
<dbReference type="SMART" id="SM00014">
    <property type="entry name" value="acidPPc"/>
    <property type="match status" value="1"/>
</dbReference>
<dbReference type="PANTHER" id="PTHR14969:SF13">
    <property type="entry name" value="AT30094P"/>
    <property type="match status" value="1"/>
</dbReference>
<proteinExistence type="predicted"/>
<feature type="domain" description="Phosphatidic acid phosphatase type 2/haloperoxidase" evidence="2">
    <location>
        <begin position="52"/>
        <end position="162"/>
    </location>
</feature>
<organism evidence="3 4">
    <name type="scientific">Candidatus Yanofskybacteria bacterium RIFCSPLOWO2_02_FULL_47_9b</name>
    <dbReference type="NCBI Taxonomy" id="1802708"/>
    <lineage>
        <taxon>Bacteria</taxon>
        <taxon>Candidatus Yanofskyibacteriota</taxon>
    </lineage>
</organism>
<keyword evidence="1" id="KW-0812">Transmembrane</keyword>
<feature type="transmembrane region" description="Helical" evidence="1">
    <location>
        <begin position="52"/>
        <end position="75"/>
    </location>
</feature>
<sequence length="171" mass="19557">MNESIFRFINNLAGQWPWLDTVAIFCAEYLMYVLLLIVVVYTVSNYRRWRDLAIVAIGSALVARLVIAQSIKMLYDHPRPYWLLSDVNLLLAKEMESSFPSGHVIFVFALATGIYFYNKSAGRWFLGMAVLVGVARVFVGVHWPYDIIVGAVLGVATAYICNWLYQKFFKN</sequence>
<dbReference type="AlphaFoldDB" id="A0A1F8H5L5"/>
<evidence type="ECO:0000259" key="2">
    <source>
        <dbReference type="SMART" id="SM00014"/>
    </source>
</evidence>
<evidence type="ECO:0000313" key="4">
    <source>
        <dbReference type="Proteomes" id="UP000178155"/>
    </source>
</evidence>
<dbReference type="Pfam" id="PF01569">
    <property type="entry name" value="PAP2"/>
    <property type="match status" value="1"/>
</dbReference>
<dbReference type="GO" id="GO:0042392">
    <property type="term" value="F:sphingosine-1-phosphate phosphatase activity"/>
    <property type="evidence" value="ECO:0007669"/>
    <property type="project" value="TreeGrafter"/>
</dbReference>
<feature type="transmembrane region" description="Helical" evidence="1">
    <location>
        <begin position="147"/>
        <end position="165"/>
    </location>
</feature>
<dbReference type="InterPro" id="IPR036938">
    <property type="entry name" value="PAP2/HPO_sf"/>
</dbReference>
<dbReference type="SUPFAM" id="SSF48317">
    <property type="entry name" value="Acid phosphatase/Vanadium-dependent haloperoxidase"/>
    <property type="match status" value="1"/>
</dbReference>
<keyword evidence="1" id="KW-0472">Membrane</keyword>
<dbReference type="Gene3D" id="1.20.144.10">
    <property type="entry name" value="Phosphatidic acid phosphatase type 2/haloperoxidase"/>
    <property type="match status" value="1"/>
</dbReference>
<dbReference type="Proteomes" id="UP000178155">
    <property type="component" value="Unassembled WGS sequence"/>
</dbReference>
<feature type="transmembrane region" description="Helical" evidence="1">
    <location>
        <begin position="22"/>
        <end position="43"/>
    </location>
</feature>
<evidence type="ECO:0000256" key="1">
    <source>
        <dbReference type="SAM" id="Phobius"/>
    </source>
</evidence>
<feature type="transmembrane region" description="Helical" evidence="1">
    <location>
        <begin position="99"/>
        <end position="117"/>
    </location>
</feature>
<reference evidence="3 4" key="1">
    <citation type="journal article" date="2016" name="Nat. Commun.">
        <title>Thousands of microbial genomes shed light on interconnected biogeochemical processes in an aquifer system.</title>
        <authorList>
            <person name="Anantharaman K."/>
            <person name="Brown C.T."/>
            <person name="Hug L.A."/>
            <person name="Sharon I."/>
            <person name="Castelle C.J."/>
            <person name="Probst A.J."/>
            <person name="Thomas B.C."/>
            <person name="Singh A."/>
            <person name="Wilkins M.J."/>
            <person name="Karaoz U."/>
            <person name="Brodie E.L."/>
            <person name="Williams K.H."/>
            <person name="Hubbard S.S."/>
            <person name="Banfield J.F."/>
        </authorList>
    </citation>
    <scope>NUCLEOTIDE SEQUENCE [LARGE SCALE GENOMIC DNA]</scope>
</reference>
<dbReference type="PANTHER" id="PTHR14969">
    <property type="entry name" value="SPHINGOSINE-1-PHOSPHATE PHOSPHOHYDROLASE"/>
    <property type="match status" value="1"/>
</dbReference>
<keyword evidence="1" id="KW-1133">Transmembrane helix</keyword>
<protein>
    <recommendedName>
        <fullName evidence="2">Phosphatidic acid phosphatase type 2/haloperoxidase domain-containing protein</fullName>
    </recommendedName>
</protein>
<evidence type="ECO:0000313" key="3">
    <source>
        <dbReference type="EMBL" id="OGN32891.1"/>
    </source>
</evidence>
<dbReference type="EMBL" id="MGKW01000045">
    <property type="protein sequence ID" value="OGN32891.1"/>
    <property type="molecule type" value="Genomic_DNA"/>
</dbReference>